<evidence type="ECO:0000313" key="1">
    <source>
        <dbReference type="EMBL" id="OTF96855.1"/>
    </source>
</evidence>
<evidence type="ECO:0000313" key="2">
    <source>
        <dbReference type="Proteomes" id="UP000215914"/>
    </source>
</evidence>
<keyword evidence="2" id="KW-1185">Reference proteome</keyword>
<dbReference type="InParanoid" id="A0A251SF06"/>
<protein>
    <submittedName>
        <fullName evidence="1">Uncharacterized protein</fullName>
    </submittedName>
</protein>
<gene>
    <name evidence="1" type="ORF">HannXRQ_Chr14g0428131</name>
</gene>
<dbReference type="Proteomes" id="UP000215914">
    <property type="component" value="Chromosome 14"/>
</dbReference>
<sequence length="121" mass="13853">MVIRTPSIFSLVHDFFIKRHLAKSSPLNPNLPLFISLWSFNPLTIFTSNNIHRLASPHRFLNQHSFFSQTVNSCIKKKGTPYDPFTIPCIKISGFIFLIRCNTFFLGLSTMTVSSSKFLNL</sequence>
<dbReference type="EMBL" id="CM007903">
    <property type="protein sequence ID" value="OTF96855.1"/>
    <property type="molecule type" value="Genomic_DNA"/>
</dbReference>
<name>A0A251SF06_HELAN</name>
<dbReference type="AlphaFoldDB" id="A0A251SF06"/>
<proteinExistence type="predicted"/>
<organism evidence="1 2">
    <name type="scientific">Helianthus annuus</name>
    <name type="common">Common sunflower</name>
    <dbReference type="NCBI Taxonomy" id="4232"/>
    <lineage>
        <taxon>Eukaryota</taxon>
        <taxon>Viridiplantae</taxon>
        <taxon>Streptophyta</taxon>
        <taxon>Embryophyta</taxon>
        <taxon>Tracheophyta</taxon>
        <taxon>Spermatophyta</taxon>
        <taxon>Magnoliopsida</taxon>
        <taxon>eudicotyledons</taxon>
        <taxon>Gunneridae</taxon>
        <taxon>Pentapetalae</taxon>
        <taxon>asterids</taxon>
        <taxon>campanulids</taxon>
        <taxon>Asterales</taxon>
        <taxon>Asteraceae</taxon>
        <taxon>Asteroideae</taxon>
        <taxon>Heliantheae alliance</taxon>
        <taxon>Heliantheae</taxon>
        <taxon>Helianthus</taxon>
    </lineage>
</organism>
<reference evidence="2" key="1">
    <citation type="journal article" date="2017" name="Nature">
        <title>The sunflower genome provides insights into oil metabolism, flowering and Asterid evolution.</title>
        <authorList>
            <person name="Badouin H."/>
            <person name="Gouzy J."/>
            <person name="Grassa C.J."/>
            <person name="Murat F."/>
            <person name="Staton S.E."/>
            <person name="Cottret L."/>
            <person name="Lelandais-Briere C."/>
            <person name="Owens G.L."/>
            <person name="Carrere S."/>
            <person name="Mayjonade B."/>
            <person name="Legrand L."/>
            <person name="Gill N."/>
            <person name="Kane N.C."/>
            <person name="Bowers J.E."/>
            <person name="Hubner S."/>
            <person name="Bellec A."/>
            <person name="Berard A."/>
            <person name="Berges H."/>
            <person name="Blanchet N."/>
            <person name="Boniface M.C."/>
            <person name="Brunel D."/>
            <person name="Catrice O."/>
            <person name="Chaidir N."/>
            <person name="Claudel C."/>
            <person name="Donnadieu C."/>
            <person name="Faraut T."/>
            <person name="Fievet G."/>
            <person name="Helmstetter N."/>
            <person name="King M."/>
            <person name="Knapp S.J."/>
            <person name="Lai Z."/>
            <person name="Le Paslier M.C."/>
            <person name="Lippi Y."/>
            <person name="Lorenzon L."/>
            <person name="Mandel J.R."/>
            <person name="Marage G."/>
            <person name="Marchand G."/>
            <person name="Marquand E."/>
            <person name="Bret-Mestries E."/>
            <person name="Morien E."/>
            <person name="Nambeesan S."/>
            <person name="Nguyen T."/>
            <person name="Pegot-Espagnet P."/>
            <person name="Pouilly N."/>
            <person name="Raftis F."/>
            <person name="Sallet E."/>
            <person name="Schiex T."/>
            <person name="Thomas J."/>
            <person name="Vandecasteele C."/>
            <person name="Vares D."/>
            <person name="Vear F."/>
            <person name="Vautrin S."/>
            <person name="Crespi M."/>
            <person name="Mangin B."/>
            <person name="Burke J.M."/>
            <person name="Salse J."/>
            <person name="Munos S."/>
            <person name="Vincourt P."/>
            <person name="Rieseberg L.H."/>
            <person name="Langlade N.B."/>
        </authorList>
    </citation>
    <scope>NUCLEOTIDE SEQUENCE [LARGE SCALE GENOMIC DNA]</scope>
    <source>
        <strain evidence="2">cv. SF193</strain>
    </source>
</reference>
<accession>A0A251SF06</accession>